<evidence type="ECO:0000313" key="2">
    <source>
        <dbReference type="Proteomes" id="UP000265520"/>
    </source>
</evidence>
<comment type="caution">
    <text evidence="1">The sequence shown here is derived from an EMBL/GenBank/DDBJ whole genome shotgun (WGS) entry which is preliminary data.</text>
</comment>
<protein>
    <submittedName>
        <fullName evidence="1">Uncharacterized protein</fullName>
    </submittedName>
</protein>
<name>A0A392NT04_9FABA</name>
<accession>A0A392NT04</accession>
<dbReference type="AlphaFoldDB" id="A0A392NT04"/>
<evidence type="ECO:0000313" key="1">
    <source>
        <dbReference type="EMBL" id="MCI02943.1"/>
    </source>
</evidence>
<dbReference type="EMBL" id="LXQA010050700">
    <property type="protein sequence ID" value="MCI02943.1"/>
    <property type="molecule type" value="Genomic_DNA"/>
</dbReference>
<sequence length="35" mass="4069">MLTDIEAAMHTMSLHSPDNQCTWILAQHLTPRHHM</sequence>
<reference evidence="1 2" key="1">
    <citation type="journal article" date="2018" name="Front. Plant Sci.">
        <title>Red Clover (Trifolium pratense) and Zigzag Clover (T. medium) - A Picture of Genomic Similarities and Differences.</title>
        <authorList>
            <person name="Dluhosova J."/>
            <person name="Istvanek J."/>
            <person name="Nedelnik J."/>
            <person name="Repkova J."/>
        </authorList>
    </citation>
    <scope>NUCLEOTIDE SEQUENCE [LARGE SCALE GENOMIC DNA]</scope>
    <source>
        <strain evidence="2">cv. 10/8</strain>
        <tissue evidence="1">Leaf</tissue>
    </source>
</reference>
<organism evidence="1 2">
    <name type="scientific">Trifolium medium</name>
    <dbReference type="NCBI Taxonomy" id="97028"/>
    <lineage>
        <taxon>Eukaryota</taxon>
        <taxon>Viridiplantae</taxon>
        <taxon>Streptophyta</taxon>
        <taxon>Embryophyta</taxon>
        <taxon>Tracheophyta</taxon>
        <taxon>Spermatophyta</taxon>
        <taxon>Magnoliopsida</taxon>
        <taxon>eudicotyledons</taxon>
        <taxon>Gunneridae</taxon>
        <taxon>Pentapetalae</taxon>
        <taxon>rosids</taxon>
        <taxon>fabids</taxon>
        <taxon>Fabales</taxon>
        <taxon>Fabaceae</taxon>
        <taxon>Papilionoideae</taxon>
        <taxon>50 kb inversion clade</taxon>
        <taxon>NPAAA clade</taxon>
        <taxon>Hologalegina</taxon>
        <taxon>IRL clade</taxon>
        <taxon>Trifolieae</taxon>
        <taxon>Trifolium</taxon>
    </lineage>
</organism>
<proteinExistence type="predicted"/>
<gene>
    <name evidence="1" type="ORF">A2U01_0023977</name>
</gene>
<feature type="non-terminal residue" evidence="1">
    <location>
        <position position="35"/>
    </location>
</feature>
<dbReference type="Proteomes" id="UP000265520">
    <property type="component" value="Unassembled WGS sequence"/>
</dbReference>
<keyword evidence="2" id="KW-1185">Reference proteome</keyword>